<dbReference type="AlphaFoldDB" id="A0A9K3D4Z2"/>
<dbReference type="GO" id="GO:0071203">
    <property type="term" value="C:WASH complex"/>
    <property type="evidence" value="ECO:0007669"/>
    <property type="project" value="InterPro"/>
</dbReference>
<evidence type="ECO:0000313" key="3">
    <source>
        <dbReference type="Proteomes" id="UP000265618"/>
    </source>
</evidence>
<dbReference type="Pfam" id="PF14745">
    <property type="entry name" value="WASH-4_N"/>
    <property type="match status" value="1"/>
</dbReference>
<dbReference type="OrthoDB" id="10261210at2759"/>
<accession>A0A9K3D4Z2</accession>
<sequence>YEVGDAGEFAWPSKVLPVTIDAMGYEQAAPAAVIEGVQGPRGGDSHALSQLRKVVLVFGVLGREVHRLSAFARDELYAPILMFGDTPTPVPNDLTTLERITSGIPQLQVARMLPFLHRVFLFTNRCYEVFRRYIESLAGLTSLPIMNSFASRNSLQLQDVYSAIGDLLGILSTIDFLVGGNTKFNGAWKAYKLVITRALQNAASDP</sequence>
<protein>
    <submittedName>
        <fullName evidence="2">WASH complex subunit 7</fullName>
    </submittedName>
</protein>
<evidence type="ECO:0000259" key="1">
    <source>
        <dbReference type="Pfam" id="PF14745"/>
    </source>
</evidence>
<name>A0A9K3D4Z2_9EUKA</name>
<keyword evidence="3" id="KW-1185">Reference proteome</keyword>
<evidence type="ECO:0000313" key="2">
    <source>
        <dbReference type="EMBL" id="GIQ88056.1"/>
    </source>
</evidence>
<dbReference type="InterPro" id="IPR028191">
    <property type="entry name" value="WASH-4_N"/>
</dbReference>
<dbReference type="EMBL" id="BDIP01003731">
    <property type="protein sequence ID" value="GIQ88056.1"/>
    <property type="molecule type" value="Genomic_DNA"/>
</dbReference>
<dbReference type="Proteomes" id="UP000265618">
    <property type="component" value="Unassembled WGS sequence"/>
</dbReference>
<dbReference type="PANTHER" id="PTHR31409">
    <property type="entry name" value="WASH COMPLEX SUBUNIT 4"/>
    <property type="match status" value="1"/>
</dbReference>
<feature type="non-terminal residue" evidence="2">
    <location>
        <position position="1"/>
    </location>
</feature>
<reference evidence="2 3" key="1">
    <citation type="journal article" date="2018" name="PLoS ONE">
        <title>The draft genome of Kipferlia bialata reveals reductive genome evolution in fornicate parasites.</title>
        <authorList>
            <person name="Tanifuji G."/>
            <person name="Takabayashi S."/>
            <person name="Kume K."/>
            <person name="Takagi M."/>
            <person name="Nakayama T."/>
            <person name="Kamikawa R."/>
            <person name="Inagaki Y."/>
            <person name="Hashimoto T."/>
        </authorList>
    </citation>
    <scope>NUCLEOTIDE SEQUENCE [LARGE SCALE GENOMIC DNA]</scope>
    <source>
        <strain evidence="2">NY0173</strain>
    </source>
</reference>
<dbReference type="InterPro" id="IPR027307">
    <property type="entry name" value="WASH7"/>
</dbReference>
<dbReference type="PANTHER" id="PTHR31409:SF0">
    <property type="entry name" value="WASH COMPLEX SUBUNIT 4"/>
    <property type="match status" value="1"/>
</dbReference>
<gene>
    <name evidence="2" type="ORF">KIPB_010222</name>
</gene>
<proteinExistence type="predicted"/>
<organism evidence="2 3">
    <name type="scientific">Kipferlia bialata</name>
    <dbReference type="NCBI Taxonomy" id="797122"/>
    <lineage>
        <taxon>Eukaryota</taxon>
        <taxon>Metamonada</taxon>
        <taxon>Carpediemonas-like organisms</taxon>
        <taxon>Kipferlia</taxon>
    </lineage>
</organism>
<feature type="domain" description="WASH complex subunit 4 N-terminal" evidence="1">
    <location>
        <begin position="51"/>
        <end position="203"/>
    </location>
</feature>
<dbReference type="GO" id="GO:0007032">
    <property type="term" value="P:endosome organization"/>
    <property type="evidence" value="ECO:0007669"/>
    <property type="project" value="TreeGrafter"/>
</dbReference>
<dbReference type="GO" id="GO:0016197">
    <property type="term" value="P:endosomal transport"/>
    <property type="evidence" value="ECO:0007669"/>
    <property type="project" value="TreeGrafter"/>
</dbReference>
<dbReference type="GO" id="GO:0005768">
    <property type="term" value="C:endosome"/>
    <property type="evidence" value="ECO:0007669"/>
    <property type="project" value="TreeGrafter"/>
</dbReference>
<comment type="caution">
    <text evidence="2">The sequence shown here is derived from an EMBL/GenBank/DDBJ whole genome shotgun (WGS) entry which is preliminary data.</text>
</comment>